<dbReference type="PANTHER" id="PTHR35008">
    <property type="entry name" value="BLL4482 PROTEIN-RELATED"/>
    <property type="match status" value="1"/>
</dbReference>
<feature type="domain" description="Cytochrome c" evidence="6">
    <location>
        <begin position="186"/>
        <end position="275"/>
    </location>
</feature>
<evidence type="ECO:0000313" key="7">
    <source>
        <dbReference type="EMBL" id="QED26585.1"/>
    </source>
</evidence>
<dbReference type="Gene3D" id="1.10.760.10">
    <property type="entry name" value="Cytochrome c-like domain"/>
    <property type="match status" value="3"/>
</dbReference>
<dbReference type="AlphaFoldDB" id="A0A5B8XLV0"/>
<gene>
    <name evidence="7" type="ORF">FRD01_04860</name>
</gene>
<proteinExistence type="predicted"/>
<accession>A0A5B8XLV0</accession>
<evidence type="ECO:0000256" key="3">
    <source>
        <dbReference type="ARBA" id="ARBA00023004"/>
    </source>
</evidence>
<keyword evidence="3 4" id="KW-0408">Iron</keyword>
<reference evidence="7 8" key="1">
    <citation type="submission" date="2019-08" db="EMBL/GenBank/DDBJ databases">
        <authorList>
            <person name="Liang Q."/>
        </authorList>
    </citation>
    <scope>NUCLEOTIDE SEQUENCE [LARGE SCALE GENOMIC DNA]</scope>
    <source>
        <strain evidence="7 8">V1718</strain>
    </source>
</reference>
<feature type="domain" description="Cytochrome c" evidence="6">
    <location>
        <begin position="47"/>
        <end position="145"/>
    </location>
</feature>
<protein>
    <submittedName>
        <fullName evidence="7">C-type cytochrome</fullName>
    </submittedName>
</protein>
<dbReference type="OrthoDB" id="9808312at2"/>
<organism evidence="7 8">
    <name type="scientific">Microvenator marinus</name>
    <dbReference type="NCBI Taxonomy" id="2600177"/>
    <lineage>
        <taxon>Bacteria</taxon>
        <taxon>Deltaproteobacteria</taxon>
        <taxon>Bradymonadales</taxon>
        <taxon>Microvenatoraceae</taxon>
        <taxon>Microvenator</taxon>
    </lineage>
</organism>
<evidence type="ECO:0000256" key="1">
    <source>
        <dbReference type="ARBA" id="ARBA00022617"/>
    </source>
</evidence>
<dbReference type="Pfam" id="PF00034">
    <property type="entry name" value="Cytochrom_C"/>
    <property type="match status" value="2"/>
</dbReference>
<evidence type="ECO:0000256" key="4">
    <source>
        <dbReference type="PROSITE-ProRule" id="PRU00433"/>
    </source>
</evidence>
<dbReference type="RefSeq" id="WP_146958146.1">
    <property type="nucleotide sequence ID" value="NZ_CP042467.1"/>
</dbReference>
<evidence type="ECO:0000259" key="6">
    <source>
        <dbReference type="PROSITE" id="PS51007"/>
    </source>
</evidence>
<name>A0A5B8XLV0_9DELT</name>
<dbReference type="Pfam" id="PF13442">
    <property type="entry name" value="Cytochrome_CBB3"/>
    <property type="match status" value="1"/>
</dbReference>
<dbReference type="Proteomes" id="UP000321595">
    <property type="component" value="Chromosome"/>
</dbReference>
<dbReference type="KEGG" id="bbae:FRD01_04860"/>
<evidence type="ECO:0000313" key="8">
    <source>
        <dbReference type="Proteomes" id="UP000321595"/>
    </source>
</evidence>
<sequence>MKYSYVKRAIQGAVLAGGAIALFPALDVAAQGIGLRKLDEMLSPTNATLERGQKVYAEQCVSCHGEDGKGGAPLAQNFDPPAQAFTGQFKYGHGPIAIYNAISVGDMQTPPVEGQETISAKHPAVFNHVPFQDRWAVAHYVRTLGGNGAPDSAALRERAEFEAENGVCFESVKAGIADRVAPKGDEQLAKGKELYAAQCSSCHGAEGKGDGAAAAALNPKPRNFHSVDEKWTVGTSPLGVFNVLSVGIAGTSMASYASLSEDDRWALTHYIRQWVPENQLQESTEDEVVDVCRALSTPPKPPAIPLEVAINALIKDYPTSRAREFAKYGDVLLHAGADAAKGEAVYNASCASCHGAGGVGSANGPYGAFPPYLYLQVNRLVPAMAGGDTASFAQRSIGGVHATLPDMSAASHLTVEDWRNVQAYVARFEGEGTVRVNEPAPPQVDAVEEPAAQAPATESVE</sequence>
<dbReference type="GO" id="GO:0020037">
    <property type="term" value="F:heme binding"/>
    <property type="evidence" value="ECO:0007669"/>
    <property type="project" value="InterPro"/>
</dbReference>
<feature type="domain" description="Cytochrome c" evidence="6">
    <location>
        <begin position="337"/>
        <end position="429"/>
    </location>
</feature>
<dbReference type="SUPFAM" id="SSF46626">
    <property type="entry name" value="Cytochrome c"/>
    <property type="match status" value="3"/>
</dbReference>
<dbReference type="InterPro" id="IPR009056">
    <property type="entry name" value="Cyt_c-like_dom"/>
</dbReference>
<keyword evidence="2 4" id="KW-0479">Metal-binding</keyword>
<dbReference type="GO" id="GO:0046872">
    <property type="term" value="F:metal ion binding"/>
    <property type="evidence" value="ECO:0007669"/>
    <property type="project" value="UniProtKB-KW"/>
</dbReference>
<dbReference type="PROSITE" id="PS51007">
    <property type="entry name" value="CYTC"/>
    <property type="match status" value="3"/>
</dbReference>
<evidence type="ECO:0000256" key="2">
    <source>
        <dbReference type="ARBA" id="ARBA00022723"/>
    </source>
</evidence>
<dbReference type="GO" id="GO:0009055">
    <property type="term" value="F:electron transfer activity"/>
    <property type="evidence" value="ECO:0007669"/>
    <property type="project" value="InterPro"/>
</dbReference>
<dbReference type="InterPro" id="IPR051459">
    <property type="entry name" value="Cytochrome_c-type_DH"/>
</dbReference>
<dbReference type="EMBL" id="CP042467">
    <property type="protein sequence ID" value="QED26585.1"/>
    <property type="molecule type" value="Genomic_DNA"/>
</dbReference>
<keyword evidence="8" id="KW-1185">Reference proteome</keyword>
<dbReference type="PANTHER" id="PTHR35008:SF8">
    <property type="entry name" value="ALCOHOL DEHYDROGENASE CYTOCHROME C SUBUNIT"/>
    <property type="match status" value="1"/>
</dbReference>
<feature type="region of interest" description="Disordered" evidence="5">
    <location>
        <begin position="436"/>
        <end position="461"/>
    </location>
</feature>
<dbReference type="InterPro" id="IPR036909">
    <property type="entry name" value="Cyt_c-like_dom_sf"/>
</dbReference>
<keyword evidence="1 4" id="KW-0349">Heme</keyword>
<evidence type="ECO:0000256" key="5">
    <source>
        <dbReference type="SAM" id="MobiDB-lite"/>
    </source>
</evidence>